<reference evidence="18 19" key="1">
    <citation type="submission" date="2021-06" db="EMBL/GenBank/DDBJ databases">
        <title>Chromosome-level genome assembly of the red-tail catfish (Hemibagrus wyckioides).</title>
        <authorList>
            <person name="Shao F."/>
        </authorList>
    </citation>
    <scope>NUCLEOTIDE SEQUENCE [LARGE SCALE GENOMIC DNA]</scope>
    <source>
        <strain evidence="18">EC202008001</strain>
        <tissue evidence="18">Blood</tissue>
    </source>
</reference>
<feature type="transmembrane region" description="Helical" evidence="16">
    <location>
        <begin position="418"/>
        <end position="440"/>
    </location>
</feature>
<keyword evidence="9 16" id="KW-1133">Transmembrane helix</keyword>
<feature type="binding site" evidence="14">
    <location>
        <position position="35"/>
    </location>
    <ligand>
        <name>Ca(2+)</name>
        <dbReference type="ChEBI" id="CHEBI:29108"/>
    </ligand>
</feature>
<feature type="transmembrane region" description="Helical" evidence="16">
    <location>
        <begin position="178"/>
        <end position="197"/>
    </location>
</feature>
<feature type="transmembrane region" description="Helical" evidence="16">
    <location>
        <begin position="129"/>
        <end position="146"/>
    </location>
</feature>
<feature type="binding site" evidence="15">
    <location>
        <position position="85"/>
    </location>
    <ligand>
        <name>Zn(2+)</name>
        <dbReference type="ChEBI" id="CHEBI:29105"/>
        <note>catalytic</note>
    </ligand>
</feature>
<evidence type="ECO:0000256" key="4">
    <source>
        <dbReference type="ARBA" id="ARBA00009780"/>
    </source>
</evidence>
<evidence type="ECO:0000256" key="15">
    <source>
        <dbReference type="PIRSR" id="PIRSR608901-2"/>
    </source>
</evidence>
<proteinExistence type="inferred from homology"/>
<evidence type="ECO:0000256" key="10">
    <source>
        <dbReference type="ARBA" id="ARBA00023136"/>
    </source>
</evidence>
<protein>
    <recommendedName>
        <fullName evidence="5">ceramidase</fullName>
        <ecNumber evidence="5">3.5.1.23</ecNumber>
    </recommendedName>
</protein>
<keyword evidence="14" id="KW-0106">Calcium</keyword>
<keyword evidence="7" id="KW-0378">Hydrolase</keyword>
<feature type="binding site" evidence="15">
    <location>
        <position position="219"/>
    </location>
    <ligand>
        <name>Zn(2+)</name>
        <dbReference type="ChEBI" id="CHEBI:29105"/>
        <note>catalytic</note>
    </ligand>
</feature>
<keyword evidence="6 16" id="KW-0812">Transmembrane</keyword>
<comment type="catalytic activity">
    <reaction evidence="13">
        <text>an N-acylsphinganine + H2O = sphinganine + a fatty acid</text>
        <dbReference type="Rhea" id="RHEA:33551"/>
        <dbReference type="ChEBI" id="CHEBI:15377"/>
        <dbReference type="ChEBI" id="CHEBI:28868"/>
        <dbReference type="ChEBI" id="CHEBI:31488"/>
        <dbReference type="ChEBI" id="CHEBI:57817"/>
    </reaction>
    <physiologicalReaction direction="left-to-right" evidence="13">
        <dbReference type="Rhea" id="RHEA:33552"/>
    </physiologicalReaction>
</comment>
<comment type="catalytic activity">
    <reaction evidence="12">
        <text>an N-acylsphing-4-enine + H2O = sphing-4-enine + a fatty acid</text>
        <dbReference type="Rhea" id="RHEA:20856"/>
        <dbReference type="ChEBI" id="CHEBI:15377"/>
        <dbReference type="ChEBI" id="CHEBI:28868"/>
        <dbReference type="ChEBI" id="CHEBI:52639"/>
        <dbReference type="ChEBI" id="CHEBI:57756"/>
        <dbReference type="EC" id="3.5.1.23"/>
    </reaction>
    <physiologicalReaction direction="left-to-right" evidence="12">
        <dbReference type="Rhea" id="RHEA:20857"/>
    </physiologicalReaction>
</comment>
<dbReference type="SUPFAM" id="SSF81321">
    <property type="entry name" value="Family A G protein-coupled receptor-like"/>
    <property type="match status" value="1"/>
</dbReference>
<dbReference type="EMBL" id="JAHKSW010000029">
    <property type="protein sequence ID" value="KAG7314262.1"/>
    <property type="molecule type" value="Genomic_DNA"/>
</dbReference>
<comment type="caution">
    <text evidence="18">The sequence shown here is derived from an EMBL/GenBank/DDBJ whole genome shotgun (WGS) entry which is preliminary data.</text>
</comment>
<comment type="pathway">
    <text evidence="3">Sphingolipid metabolism.</text>
</comment>
<keyword evidence="8" id="KW-0443">Lipid metabolism</keyword>
<dbReference type="GO" id="GO:0000139">
    <property type="term" value="C:Golgi membrane"/>
    <property type="evidence" value="ECO:0007669"/>
    <property type="project" value="TreeGrafter"/>
</dbReference>
<dbReference type="PANTHER" id="PTHR46139">
    <property type="entry name" value="ALKALINE CERAMIDASE"/>
    <property type="match status" value="1"/>
</dbReference>
<keyword evidence="14" id="KW-0479">Metal-binding</keyword>
<comment type="cofactor">
    <cofactor evidence="15">
        <name>Zn(2+)</name>
        <dbReference type="ChEBI" id="CHEBI:29105"/>
    </cofactor>
</comment>
<feature type="transmembrane region" description="Helical" evidence="16">
    <location>
        <begin position="277"/>
        <end position="302"/>
    </location>
</feature>
<feature type="binding site" evidence="14">
    <location>
        <position position="24"/>
    </location>
    <ligand>
        <name>Ca(2+)</name>
        <dbReference type="ChEBI" id="CHEBI:29108"/>
    </ligand>
</feature>
<evidence type="ECO:0000256" key="5">
    <source>
        <dbReference type="ARBA" id="ARBA00011891"/>
    </source>
</evidence>
<evidence type="ECO:0000256" key="16">
    <source>
        <dbReference type="SAM" id="Phobius"/>
    </source>
</evidence>
<dbReference type="OrthoDB" id="187171at2759"/>
<dbReference type="Proteomes" id="UP000824219">
    <property type="component" value="Linkage Group LG29"/>
</dbReference>
<dbReference type="GO" id="GO:0046514">
    <property type="term" value="P:ceramide catabolic process"/>
    <property type="evidence" value="ECO:0007669"/>
    <property type="project" value="TreeGrafter"/>
</dbReference>
<evidence type="ECO:0000256" key="11">
    <source>
        <dbReference type="ARBA" id="ARBA00047401"/>
    </source>
</evidence>
<feature type="binding site" evidence="14">
    <location>
        <position position="21"/>
    </location>
    <ligand>
        <name>Ca(2+)</name>
        <dbReference type="ChEBI" id="CHEBI:29108"/>
    </ligand>
</feature>
<feature type="transmembrane region" description="Helical" evidence="16">
    <location>
        <begin position="152"/>
        <end position="171"/>
    </location>
</feature>
<evidence type="ECO:0000256" key="12">
    <source>
        <dbReference type="ARBA" id="ARBA00048323"/>
    </source>
</evidence>
<dbReference type="EC" id="3.5.1.23" evidence="5"/>
<dbReference type="GO" id="GO:0046872">
    <property type="term" value="F:metal ion binding"/>
    <property type="evidence" value="ECO:0007669"/>
    <property type="project" value="UniProtKB-KW"/>
</dbReference>
<evidence type="ECO:0000256" key="8">
    <source>
        <dbReference type="ARBA" id="ARBA00022919"/>
    </source>
</evidence>
<feature type="transmembrane region" description="Helical" evidence="16">
    <location>
        <begin position="98"/>
        <end position="117"/>
    </location>
</feature>
<accession>A0A9D3N1T2</accession>
<keyword evidence="19" id="KW-1185">Reference proteome</keyword>
<sequence>MVMVNSESWRDQLLPGSSEVDWCEGNYLIHPNIAEFYNTVSNVLFFVLPPLLMRLFHQYAVCYNRGIYVIWFLLMVVGLGSAYFHATLSFIGQMLDELAILWVLMCALAMWFPKRFLPRIFRRHSRCGFKLLVVSLALVFTCLAFVKPALNSVCLMTLGLPCTVLMINELIRCENQRVFKLGLISALWWFLALLCWISDSIFCEVWSKMNFPYLHCVWHVLICVASYLGCVCFAYFDAVSEVPEREPVLQFWPNMMDAINSTFSNTTSDTPRCQSSVWSWVMMAVWIIDYILSIPMVPWALWILIRNSALETEVYIFNILCADIMGILISPIFFLMMLVSSYMSTFTKGVLFINDLYLNGYPLFQFGMCLERYVAVVHPVTYLKYKVMRYKLISLLLTWMMTLMMTMISYNFLNSNLLLVVLILIVGIQTFFSFSILKVLKRSRPGDGKRQQENEAKKRAFIIVVVNQIKPHITPENVTEIALLQSRS</sequence>
<dbReference type="Gene3D" id="1.20.1070.10">
    <property type="entry name" value="Rhodopsin 7-helix transmembrane proteins"/>
    <property type="match status" value="1"/>
</dbReference>
<evidence type="ECO:0000256" key="13">
    <source>
        <dbReference type="ARBA" id="ARBA00049511"/>
    </source>
</evidence>
<feature type="transmembrane region" description="Helical" evidence="16">
    <location>
        <begin position="217"/>
        <end position="236"/>
    </location>
</feature>
<dbReference type="PANTHER" id="PTHR46139:SF1">
    <property type="entry name" value="ALKALINE CERAMIDASE 2"/>
    <property type="match status" value="1"/>
</dbReference>
<evidence type="ECO:0000256" key="6">
    <source>
        <dbReference type="ARBA" id="ARBA00022692"/>
    </source>
</evidence>
<feature type="binding site" evidence="14">
    <location>
        <position position="26"/>
    </location>
    <ligand>
        <name>Ca(2+)</name>
        <dbReference type="ChEBI" id="CHEBI:29108"/>
    </ligand>
</feature>
<evidence type="ECO:0000256" key="1">
    <source>
        <dbReference type="ARBA" id="ARBA00004141"/>
    </source>
</evidence>
<feature type="binding site" evidence="14">
    <location>
        <position position="22"/>
    </location>
    <ligand>
        <name>Ca(2+)</name>
        <dbReference type="ChEBI" id="CHEBI:29108"/>
    </ligand>
</feature>
<dbReference type="AlphaFoldDB" id="A0A9D3N1T2"/>
<feature type="transmembrane region" description="Helical" evidence="16">
    <location>
        <begin position="68"/>
        <end position="86"/>
    </location>
</feature>
<dbReference type="Pfam" id="PF05875">
    <property type="entry name" value="Ceramidase"/>
    <property type="match status" value="1"/>
</dbReference>
<evidence type="ECO:0000256" key="7">
    <source>
        <dbReference type="ARBA" id="ARBA00022801"/>
    </source>
</evidence>
<keyword evidence="8" id="KW-0746">Sphingolipid metabolism</keyword>
<feature type="domain" description="G-protein coupled receptors family 1 profile" evidence="17">
    <location>
        <begin position="283"/>
        <end position="407"/>
    </location>
</feature>
<gene>
    <name evidence="18" type="ORF">KOW79_022758</name>
</gene>
<organism evidence="18 19">
    <name type="scientific">Hemibagrus wyckioides</name>
    <dbReference type="NCBI Taxonomy" id="337641"/>
    <lineage>
        <taxon>Eukaryota</taxon>
        <taxon>Metazoa</taxon>
        <taxon>Chordata</taxon>
        <taxon>Craniata</taxon>
        <taxon>Vertebrata</taxon>
        <taxon>Euteleostomi</taxon>
        <taxon>Actinopterygii</taxon>
        <taxon>Neopterygii</taxon>
        <taxon>Teleostei</taxon>
        <taxon>Ostariophysi</taxon>
        <taxon>Siluriformes</taxon>
        <taxon>Bagridae</taxon>
        <taxon>Hemibagrus</taxon>
    </lineage>
</organism>
<evidence type="ECO:0000256" key="9">
    <source>
        <dbReference type="ARBA" id="ARBA00022989"/>
    </source>
</evidence>
<name>A0A9D3N1T2_9TELE</name>
<keyword evidence="10 16" id="KW-0472">Membrane</keyword>
<feature type="transmembrane region" description="Helical" evidence="16">
    <location>
        <begin position="314"/>
        <end position="339"/>
    </location>
</feature>
<feature type="transmembrane region" description="Helical" evidence="16">
    <location>
        <begin position="392"/>
        <end position="412"/>
    </location>
</feature>
<dbReference type="InterPro" id="IPR017452">
    <property type="entry name" value="GPCR_Rhodpsn_7TM"/>
</dbReference>
<dbReference type="GO" id="GO:0017040">
    <property type="term" value="F:N-acylsphingosine amidohydrolase activity"/>
    <property type="evidence" value="ECO:0007669"/>
    <property type="project" value="UniProtKB-EC"/>
</dbReference>
<dbReference type="InterPro" id="IPR008901">
    <property type="entry name" value="ACER"/>
</dbReference>
<evidence type="ECO:0000256" key="2">
    <source>
        <dbReference type="ARBA" id="ARBA00004760"/>
    </source>
</evidence>
<evidence type="ECO:0000259" key="17">
    <source>
        <dbReference type="PROSITE" id="PS50262"/>
    </source>
</evidence>
<comment type="catalytic activity">
    <reaction evidence="11">
        <text>N-(9Z-octadecenoyl)-sphing-4-enine + H2O = sphing-4-enine + (9Z)-octadecenoate</text>
        <dbReference type="Rhea" id="RHEA:41299"/>
        <dbReference type="ChEBI" id="CHEBI:15377"/>
        <dbReference type="ChEBI" id="CHEBI:30823"/>
        <dbReference type="ChEBI" id="CHEBI:57756"/>
        <dbReference type="ChEBI" id="CHEBI:77996"/>
    </reaction>
    <physiologicalReaction direction="left-to-right" evidence="11">
        <dbReference type="Rhea" id="RHEA:41300"/>
    </physiologicalReaction>
</comment>
<dbReference type="GO" id="GO:0046512">
    <property type="term" value="P:sphingosine biosynthetic process"/>
    <property type="evidence" value="ECO:0007669"/>
    <property type="project" value="UniProtKB-ARBA"/>
</dbReference>
<evidence type="ECO:0000313" key="19">
    <source>
        <dbReference type="Proteomes" id="UP000824219"/>
    </source>
</evidence>
<keyword evidence="15" id="KW-0862">Zinc</keyword>
<comment type="similarity">
    <text evidence="4">Belongs to the alkaline ceramidase family.</text>
</comment>
<evidence type="ECO:0000313" key="18">
    <source>
        <dbReference type="EMBL" id="KAG7314262.1"/>
    </source>
</evidence>
<evidence type="ECO:0000256" key="3">
    <source>
        <dbReference type="ARBA" id="ARBA00004991"/>
    </source>
</evidence>
<comment type="pathway">
    <text evidence="2">Lipid metabolism; sphingolipid metabolism.</text>
</comment>
<comment type="subcellular location">
    <subcellularLocation>
        <location evidence="1">Membrane</location>
        <topology evidence="1">Multi-pass membrane protein</topology>
    </subcellularLocation>
</comment>
<dbReference type="PROSITE" id="PS50262">
    <property type="entry name" value="G_PROTEIN_RECEP_F1_2"/>
    <property type="match status" value="1"/>
</dbReference>
<evidence type="ECO:0000256" key="14">
    <source>
        <dbReference type="PIRSR" id="PIRSR608901-1"/>
    </source>
</evidence>
<feature type="binding site" evidence="15">
    <location>
        <position position="215"/>
    </location>
    <ligand>
        <name>Zn(2+)</name>
        <dbReference type="ChEBI" id="CHEBI:29105"/>
        <note>catalytic</note>
    </ligand>
</feature>